<feature type="region of interest" description="Disordered" evidence="1">
    <location>
        <begin position="87"/>
        <end position="170"/>
    </location>
</feature>
<feature type="compositionally biased region" description="Acidic residues" evidence="1">
    <location>
        <begin position="94"/>
        <end position="107"/>
    </location>
</feature>
<feature type="compositionally biased region" description="Low complexity" evidence="1">
    <location>
        <begin position="161"/>
        <end position="170"/>
    </location>
</feature>
<dbReference type="HOGENOM" id="CLU_1571125_0_0_1"/>
<accession>S3CE18</accession>
<organism evidence="2 3">
    <name type="scientific">Ophiostoma piceae (strain UAMH 11346)</name>
    <name type="common">Sap stain fungus</name>
    <dbReference type="NCBI Taxonomy" id="1262450"/>
    <lineage>
        <taxon>Eukaryota</taxon>
        <taxon>Fungi</taxon>
        <taxon>Dikarya</taxon>
        <taxon>Ascomycota</taxon>
        <taxon>Pezizomycotina</taxon>
        <taxon>Sordariomycetes</taxon>
        <taxon>Sordariomycetidae</taxon>
        <taxon>Ophiostomatales</taxon>
        <taxon>Ophiostomataceae</taxon>
        <taxon>Ophiostoma</taxon>
    </lineage>
</organism>
<proteinExistence type="predicted"/>
<dbReference type="Proteomes" id="UP000016923">
    <property type="component" value="Unassembled WGS sequence"/>
</dbReference>
<reference evidence="2 3" key="1">
    <citation type="journal article" date="2013" name="BMC Genomics">
        <title>The genome and transcriptome of the pine saprophyte Ophiostoma piceae, and a comparison with the bark beetle-associated pine pathogen Grosmannia clavigera.</title>
        <authorList>
            <person name="Haridas S."/>
            <person name="Wang Y."/>
            <person name="Lim L."/>
            <person name="Massoumi Alamouti S."/>
            <person name="Jackman S."/>
            <person name="Docking R."/>
            <person name="Robertson G."/>
            <person name="Birol I."/>
            <person name="Bohlmann J."/>
            <person name="Breuil C."/>
        </authorList>
    </citation>
    <scope>NUCLEOTIDE SEQUENCE [LARGE SCALE GENOMIC DNA]</scope>
    <source>
        <strain evidence="2 3">UAMH 11346</strain>
    </source>
</reference>
<protein>
    <submittedName>
        <fullName evidence="2">Uncharacterized protein</fullName>
    </submittedName>
</protein>
<evidence type="ECO:0000313" key="3">
    <source>
        <dbReference type="Proteomes" id="UP000016923"/>
    </source>
</evidence>
<dbReference type="EMBL" id="KE148160">
    <property type="protein sequence ID" value="EPE04588.1"/>
    <property type="molecule type" value="Genomic_DNA"/>
</dbReference>
<feature type="compositionally biased region" description="Basic and acidic residues" evidence="1">
    <location>
        <begin position="135"/>
        <end position="149"/>
    </location>
</feature>
<gene>
    <name evidence="2" type="ORF">F503_03650</name>
</gene>
<evidence type="ECO:0000313" key="2">
    <source>
        <dbReference type="EMBL" id="EPE04588.1"/>
    </source>
</evidence>
<keyword evidence="3" id="KW-1185">Reference proteome</keyword>
<dbReference type="AlphaFoldDB" id="S3CE18"/>
<evidence type="ECO:0000256" key="1">
    <source>
        <dbReference type="SAM" id="MobiDB-lite"/>
    </source>
</evidence>
<dbReference type="VEuPathDB" id="FungiDB:F503_03650"/>
<name>S3CE18_OPHP1</name>
<sequence>MNSINTSTTTTTTTTIITNKNNNKNDKNTKTNKIKHINSPANSFVHTSVNMNRINHLRLNGLVNDKAGVRSFMLSANPRLNWHSLAGNVVSDPASEEQPEDEGEVTPEEVSPPPSPTTNNPPNGNGGGNAQNQARTDRLIARWGDDGAPDKTPSPPPSAPASPTTNQNAF</sequence>